<dbReference type="CDD" id="cd01949">
    <property type="entry name" value="GGDEF"/>
    <property type="match status" value="1"/>
</dbReference>
<dbReference type="EC" id="2.7.7.65" evidence="1"/>
<dbReference type="PANTHER" id="PTHR45138">
    <property type="entry name" value="REGULATORY COMPONENTS OF SENSORY TRANSDUCTION SYSTEM"/>
    <property type="match status" value="1"/>
</dbReference>
<feature type="transmembrane region" description="Helical" evidence="3">
    <location>
        <begin position="53"/>
        <end position="72"/>
    </location>
</feature>
<feature type="transmembrane region" description="Helical" evidence="3">
    <location>
        <begin position="108"/>
        <end position="125"/>
    </location>
</feature>
<keyword evidence="3" id="KW-1133">Transmembrane helix</keyword>
<feature type="transmembrane region" description="Helical" evidence="3">
    <location>
        <begin position="162"/>
        <end position="182"/>
    </location>
</feature>
<dbReference type="GO" id="GO:0052621">
    <property type="term" value="F:diguanylate cyclase activity"/>
    <property type="evidence" value="ECO:0007669"/>
    <property type="project" value="UniProtKB-EC"/>
</dbReference>
<feature type="transmembrane region" description="Helical" evidence="3">
    <location>
        <begin position="132"/>
        <end position="150"/>
    </location>
</feature>
<gene>
    <name evidence="5" type="ORF">SAMN06265795_12345</name>
</gene>
<proteinExistence type="predicted"/>
<evidence type="ECO:0000256" key="2">
    <source>
        <dbReference type="ARBA" id="ARBA00034247"/>
    </source>
</evidence>
<dbReference type="SUPFAM" id="SSF55073">
    <property type="entry name" value="Nucleotide cyclase"/>
    <property type="match status" value="1"/>
</dbReference>
<keyword evidence="3" id="KW-0472">Membrane</keyword>
<dbReference type="EMBL" id="FZOT01000023">
    <property type="protein sequence ID" value="SNT30437.1"/>
    <property type="molecule type" value="Genomic_DNA"/>
</dbReference>
<evidence type="ECO:0000259" key="4">
    <source>
        <dbReference type="PROSITE" id="PS50887"/>
    </source>
</evidence>
<sequence>MRLGTWILDKAAGSDSRMRRLIAYWGATLLLYAFALAFLWIDVEFGEASRLIATIFTVLVLMGEAAFFWVIRKHERLGITTAQLSIYQSWFAIFCVALAYTGQGPLRGATLLGLFVVLIFSAFSLKAREARALSIFVVVFLGGAMLSMPFTVPQFFDLKTELLHSMLAGSALLVVGVINGRLSDLRSSLKAQREELRVAAETNRMLATTDELTSLPNRRYMAELLRCQEQRRTPSVTSFCLALLDLDGFKKINDLYGHDTGDEVLKQFAQLGRRQLRKNDVLARWGGEEFLLYLPGTILQDAHGVLERMRQQVQHAHLLNQAGKISYTFSAGLVELTLDEPVEHGIRRADALLYRAKQRGRNLIEMNAIDDSITV</sequence>
<dbReference type="Gene3D" id="3.30.70.270">
    <property type="match status" value="1"/>
</dbReference>
<feature type="domain" description="GGDEF" evidence="4">
    <location>
        <begin position="237"/>
        <end position="369"/>
    </location>
</feature>
<organism evidence="5 6">
    <name type="scientific">Noviherbaspirillum humi</name>
    <dbReference type="NCBI Taxonomy" id="1688639"/>
    <lineage>
        <taxon>Bacteria</taxon>
        <taxon>Pseudomonadati</taxon>
        <taxon>Pseudomonadota</taxon>
        <taxon>Betaproteobacteria</taxon>
        <taxon>Burkholderiales</taxon>
        <taxon>Oxalobacteraceae</taxon>
        <taxon>Noviherbaspirillum</taxon>
    </lineage>
</organism>
<keyword evidence="6" id="KW-1185">Reference proteome</keyword>
<dbReference type="FunFam" id="3.30.70.270:FF:000001">
    <property type="entry name" value="Diguanylate cyclase domain protein"/>
    <property type="match status" value="1"/>
</dbReference>
<dbReference type="InterPro" id="IPR029787">
    <property type="entry name" value="Nucleotide_cyclase"/>
</dbReference>
<dbReference type="AlphaFoldDB" id="A0A239LID5"/>
<reference evidence="5 6" key="1">
    <citation type="submission" date="2017-06" db="EMBL/GenBank/DDBJ databases">
        <authorList>
            <person name="Kim H.J."/>
            <person name="Triplett B.A."/>
        </authorList>
    </citation>
    <scope>NUCLEOTIDE SEQUENCE [LARGE SCALE GENOMIC DNA]</scope>
    <source>
        <strain evidence="5 6">U15</strain>
    </source>
</reference>
<dbReference type="PANTHER" id="PTHR45138:SF9">
    <property type="entry name" value="DIGUANYLATE CYCLASE DGCM-RELATED"/>
    <property type="match status" value="1"/>
</dbReference>
<protein>
    <recommendedName>
        <fullName evidence="1">diguanylate cyclase</fullName>
        <ecNumber evidence="1">2.7.7.65</ecNumber>
    </recommendedName>
</protein>
<keyword evidence="3" id="KW-0812">Transmembrane</keyword>
<comment type="catalytic activity">
    <reaction evidence="2">
        <text>2 GTP = 3',3'-c-di-GMP + 2 diphosphate</text>
        <dbReference type="Rhea" id="RHEA:24898"/>
        <dbReference type="ChEBI" id="CHEBI:33019"/>
        <dbReference type="ChEBI" id="CHEBI:37565"/>
        <dbReference type="ChEBI" id="CHEBI:58805"/>
        <dbReference type="EC" id="2.7.7.65"/>
    </reaction>
</comment>
<name>A0A239LID5_9BURK</name>
<dbReference type="PROSITE" id="PS50887">
    <property type="entry name" value="GGDEF"/>
    <property type="match status" value="1"/>
</dbReference>
<dbReference type="NCBIfam" id="TIGR00254">
    <property type="entry name" value="GGDEF"/>
    <property type="match status" value="1"/>
</dbReference>
<dbReference type="InterPro" id="IPR043128">
    <property type="entry name" value="Rev_trsase/Diguanyl_cyclase"/>
</dbReference>
<feature type="transmembrane region" description="Helical" evidence="3">
    <location>
        <begin position="84"/>
        <end position="102"/>
    </location>
</feature>
<accession>A0A239LID5</accession>
<evidence type="ECO:0000313" key="5">
    <source>
        <dbReference type="EMBL" id="SNT30437.1"/>
    </source>
</evidence>
<dbReference type="SMART" id="SM00267">
    <property type="entry name" value="GGDEF"/>
    <property type="match status" value="1"/>
</dbReference>
<dbReference type="Proteomes" id="UP000198284">
    <property type="component" value="Unassembled WGS sequence"/>
</dbReference>
<dbReference type="InterPro" id="IPR050469">
    <property type="entry name" value="Diguanylate_Cyclase"/>
</dbReference>
<evidence type="ECO:0000256" key="1">
    <source>
        <dbReference type="ARBA" id="ARBA00012528"/>
    </source>
</evidence>
<feature type="transmembrane region" description="Helical" evidence="3">
    <location>
        <begin position="21"/>
        <end position="41"/>
    </location>
</feature>
<dbReference type="InterPro" id="IPR000160">
    <property type="entry name" value="GGDEF_dom"/>
</dbReference>
<dbReference type="RefSeq" id="WP_176442602.1">
    <property type="nucleotide sequence ID" value="NZ_FZOT01000023.1"/>
</dbReference>
<dbReference type="Pfam" id="PF00990">
    <property type="entry name" value="GGDEF"/>
    <property type="match status" value="1"/>
</dbReference>
<evidence type="ECO:0000256" key="3">
    <source>
        <dbReference type="SAM" id="Phobius"/>
    </source>
</evidence>
<evidence type="ECO:0000313" key="6">
    <source>
        <dbReference type="Proteomes" id="UP000198284"/>
    </source>
</evidence>